<reference evidence="10" key="1">
    <citation type="journal article" date="2015" name="Genome Announc.">
        <title>Genome sequence of the AIDS-associated pathogen Penicillium marneffei (ATCC18224) and its near taxonomic relative Talaromyces stipitatus (ATCC10500).</title>
        <authorList>
            <person name="Nierman W.C."/>
            <person name="Fedorova-Abrams N.D."/>
            <person name="Andrianopoulos A."/>
        </authorList>
    </citation>
    <scope>NUCLEOTIDE SEQUENCE [LARGE SCALE GENOMIC DNA]</scope>
    <source>
        <strain evidence="10">ATCC 10500 / CBS 375.48 / QM 6759 / NRRL 1006</strain>
    </source>
</reference>
<dbReference type="GO" id="GO:0008270">
    <property type="term" value="F:zinc ion binding"/>
    <property type="evidence" value="ECO:0007669"/>
    <property type="project" value="UniProtKB-KW"/>
</dbReference>
<feature type="domain" description="Helicase C-terminal" evidence="8">
    <location>
        <begin position="738"/>
        <end position="894"/>
    </location>
</feature>
<dbReference type="InterPro" id="IPR050628">
    <property type="entry name" value="SNF2_RAD54_helicase_TF"/>
</dbReference>
<proteinExistence type="predicted"/>
<keyword evidence="3" id="KW-0067">ATP-binding</keyword>
<dbReference type="PROSITE" id="PS51192">
    <property type="entry name" value="HELICASE_ATP_BIND_1"/>
    <property type="match status" value="1"/>
</dbReference>
<organism evidence="9 10">
    <name type="scientific">Talaromyces stipitatus (strain ATCC 10500 / CBS 375.48 / QM 6759 / NRRL 1006)</name>
    <name type="common">Penicillium stipitatum</name>
    <dbReference type="NCBI Taxonomy" id="441959"/>
    <lineage>
        <taxon>Eukaryota</taxon>
        <taxon>Fungi</taxon>
        <taxon>Dikarya</taxon>
        <taxon>Ascomycota</taxon>
        <taxon>Pezizomycotina</taxon>
        <taxon>Eurotiomycetes</taxon>
        <taxon>Eurotiomycetidae</taxon>
        <taxon>Eurotiales</taxon>
        <taxon>Trichocomaceae</taxon>
        <taxon>Talaromyces</taxon>
        <taxon>Talaromyces sect. Talaromyces</taxon>
    </lineage>
</organism>
<keyword evidence="4" id="KW-0479">Metal-binding</keyword>
<dbReference type="InterPro" id="IPR001650">
    <property type="entry name" value="Helicase_C-like"/>
</dbReference>
<dbReference type="SMART" id="SM00487">
    <property type="entry name" value="DEXDc"/>
    <property type="match status" value="1"/>
</dbReference>
<feature type="compositionally biased region" description="Polar residues" evidence="5">
    <location>
        <begin position="225"/>
        <end position="234"/>
    </location>
</feature>
<dbReference type="eggNOG" id="KOG1001">
    <property type="taxonomic scope" value="Eukaryota"/>
</dbReference>
<evidence type="ECO:0000256" key="2">
    <source>
        <dbReference type="ARBA" id="ARBA00022801"/>
    </source>
</evidence>
<dbReference type="AlphaFoldDB" id="B8LSU4"/>
<sequence length="935" mass="105840">MSISRLDGLSLDIDPSWNLQAESGHAMTIDSTPTISFLGEPGDHGQLPILDAETSASAELICYGMFYNEKVKLVGQGTEIAKKVKDLRAGGSSVQVYTTGIQLTEQQLFLKFTDGKQLGYLSEKMERGLNDMVRALVIELDAVVNLQSLSEALRRAQKDTAIRVDVNVYGSEASRDRVGQELSKKGLFLQVPNERRKGTRYDNPHILQLDGLGESETEEDESKNDAGSSIVPSEQNEDFQRTIARVWNSLTRSDELRGVRGSEGLNRALYQHQEEALVFMLQRETGDIPDKYRLWQPDIVEGGQRYRHTITKATQNELPDESGGGILADEMGMGKSLTTLVLIEKTLDDARQWAEVQKTHPEDTMAKRRCRATLVIVPSDVLITMWTREIQEHLAGSLRIFKYHGKGRKKRLSNMGHFDIVITTYNTLAKEHGMRNSGDNESPLHDIEWYRVILDEAHMIRRQATTFHRAVIDLSARLRWCLSGTPIQNSLNDLGALLKFMQARPFHHLGNFRYYISNPFEVRSTKHRATERLALLLEGTCLRRTIERVGLPGRREETHVVEFTADEAKQYKDTQKAIQRHILQKVGEYNEHEVSGMFQLYTQLRRLCNHGTHQHPFSWKKMLLDEEEDPICSFTRDSLVRCLICTAVLPFLSPESLPAYAESCKHVLCLECFPVTESPSNPSIRPNCPVCRFQKATPFSSRKDTCHRSRQSIDAENEYDGYFRPSGFSSKMTMLVSDLRKDMNSTKSIIFSCWTRTLDLVGEHLKSAKIKYARIDGKTPLSERQKTLDNFDSTREKPVLVMTFGTGAFGLNLKSVNRVFIVEPQWNPAVENQAIARAIRLGQKEQVLVIKYLVKGSIEEVGPFTIPLPEMLTLILCKNMCDQQTQKLKISKMEFRKDVLTPSSDVATASIGSVPGQTTPELSSKITIEYERNGS</sequence>
<dbReference type="GO" id="GO:0004386">
    <property type="term" value="F:helicase activity"/>
    <property type="evidence" value="ECO:0007669"/>
    <property type="project" value="UniProtKB-KW"/>
</dbReference>
<evidence type="ECO:0000256" key="3">
    <source>
        <dbReference type="ARBA" id="ARBA00022840"/>
    </source>
</evidence>
<dbReference type="OMA" id="DINIYGP"/>
<keyword evidence="4" id="KW-0862">Zinc</keyword>
<dbReference type="PANTHER" id="PTHR45626:SF52">
    <property type="entry name" value="SINGLE-STRANDED DNA-DEPENDENT ATPASE (EUROFUNG)"/>
    <property type="match status" value="1"/>
</dbReference>
<evidence type="ECO:0000313" key="10">
    <source>
        <dbReference type="Proteomes" id="UP000001745"/>
    </source>
</evidence>
<dbReference type="Gene3D" id="3.40.50.300">
    <property type="entry name" value="P-loop containing nucleotide triphosphate hydrolases"/>
    <property type="match status" value="1"/>
</dbReference>
<accession>B8LSU4</accession>
<evidence type="ECO:0000313" key="9">
    <source>
        <dbReference type="EMBL" id="EED22940.1"/>
    </source>
</evidence>
<protein>
    <submittedName>
        <fullName evidence="9">Helicase, putative</fullName>
    </submittedName>
</protein>
<dbReference type="STRING" id="441959.B8LSU4"/>
<feature type="domain" description="RING-type" evidence="6">
    <location>
        <begin position="642"/>
        <end position="692"/>
    </location>
</feature>
<dbReference type="GO" id="GO:0005634">
    <property type="term" value="C:nucleus"/>
    <property type="evidence" value="ECO:0007669"/>
    <property type="project" value="TreeGrafter"/>
</dbReference>
<dbReference type="PROSITE" id="PS51194">
    <property type="entry name" value="HELICASE_CTER"/>
    <property type="match status" value="1"/>
</dbReference>
<dbReference type="CDD" id="cd18008">
    <property type="entry name" value="DEXDc_SHPRH-like"/>
    <property type="match status" value="1"/>
</dbReference>
<keyword evidence="4" id="KW-0863">Zinc-finger</keyword>
<dbReference type="PANTHER" id="PTHR45626">
    <property type="entry name" value="TRANSCRIPTION TERMINATION FACTOR 2-RELATED"/>
    <property type="match status" value="1"/>
</dbReference>
<dbReference type="GO" id="GO:0006281">
    <property type="term" value="P:DNA repair"/>
    <property type="evidence" value="ECO:0007669"/>
    <property type="project" value="TreeGrafter"/>
</dbReference>
<dbReference type="SMART" id="SM00490">
    <property type="entry name" value="HELICc"/>
    <property type="match status" value="1"/>
</dbReference>
<dbReference type="Gene3D" id="3.40.50.10810">
    <property type="entry name" value="Tandem AAA-ATPase domain"/>
    <property type="match status" value="1"/>
</dbReference>
<name>B8LSU4_TALSN</name>
<feature type="domain" description="Helicase ATP-binding" evidence="7">
    <location>
        <begin position="316"/>
        <end position="504"/>
    </location>
</feature>
<dbReference type="InterPro" id="IPR001841">
    <property type="entry name" value="Znf_RING"/>
</dbReference>
<dbReference type="Pfam" id="PF00176">
    <property type="entry name" value="SNF2-rel_dom"/>
    <property type="match status" value="1"/>
</dbReference>
<keyword evidence="1" id="KW-0547">Nucleotide-binding</keyword>
<dbReference type="HOGENOM" id="CLU_000315_2_7_1"/>
<dbReference type="OrthoDB" id="448448at2759"/>
<dbReference type="RefSeq" id="XP_002340327.1">
    <property type="nucleotide sequence ID" value="XM_002340286.1"/>
</dbReference>
<evidence type="ECO:0000256" key="4">
    <source>
        <dbReference type="PROSITE-ProRule" id="PRU00175"/>
    </source>
</evidence>
<dbReference type="CDD" id="cd18793">
    <property type="entry name" value="SF2_C_SNF"/>
    <property type="match status" value="1"/>
</dbReference>
<evidence type="ECO:0000259" key="7">
    <source>
        <dbReference type="PROSITE" id="PS51192"/>
    </source>
</evidence>
<dbReference type="Proteomes" id="UP000001745">
    <property type="component" value="Unassembled WGS sequence"/>
</dbReference>
<dbReference type="GO" id="GO:0016787">
    <property type="term" value="F:hydrolase activity"/>
    <property type="evidence" value="ECO:0007669"/>
    <property type="project" value="UniProtKB-KW"/>
</dbReference>
<dbReference type="Pfam" id="PF00271">
    <property type="entry name" value="Helicase_C"/>
    <property type="match status" value="1"/>
</dbReference>
<dbReference type="InterPro" id="IPR027417">
    <property type="entry name" value="P-loop_NTPase"/>
</dbReference>
<dbReference type="GO" id="GO:0005524">
    <property type="term" value="F:ATP binding"/>
    <property type="evidence" value="ECO:0007669"/>
    <property type="project" value="UniProtKB-KW"/>
</dbReference>
<dbReference type="EMBL" id="EQ962652">
    <property type="protein sequence ID" value="EED22940.1"/>
    <property type="molecule type" value="Genomic_DNA"/>
</dbReference>
<dbReference type="InterPro" id="IPR049730">
    <property type="entry name" value="SNF2/RAD54-like_C"/>
</dbReference>
<gene>
    <name evidence="9" type="ORF">TSTA_064090</name>
</gene>
<evidence type="ECO:0000256" key="1">
    <source>
        <dbReference type="ARBA" id="ARBA00022741"/>
    </source>
</evidence>
<dbReference type="InterPro" id="IPR014001">
    <property type="entry name" value="Helicase_ATP-bd"/>
</dbReference>
<feature type="compositionally biased region" description="Acidic residues" evidence="5">
    <location>
        <begin position="213"/>
        <end position="222"/>
    </location>
</feature>
<dbReference type="GO" id="GO:0008094">
    <property type="term" value="F:ATP-dependent activity, acting on DNA"/>
    <property type="evidence" value="ECO:0007669"/>
    <property type="project" value="TreeGrafter"/>
</dbReference>
<dbReference type="InterPro" id="IPR038718">
    <property type="entry name" value="SNF2-like_sf"/>
</dbReference>
<dbReference type="PhylomeDB" id="B8LSU4"/>
<keyword evidence="2" id="KW-0378">Hydrolase</keyword>
<keyword evidence="9" id="KW-0347">Helicase</keyword>
<dbReference type="PROSITE" id="PS50089">
    <property type="entry name" value="ZF_RING_2"/>
    <property type="match status" value="1"/>
</dbReference>
<evidence type="ECO:0000256" key="5">
    <source>
        <dbReference type="SAM" id="MobiDB-lite"/>
    </source>
</evidence>
<dbReference type="SUPFAM" id="SSF52540">
    <property type="entry name" value="P-loop containing nucleoside triphosphate hydrolases"/>
    <property type="match status" value="2"/>
</dbReference>
<keyword evidence="10" id="KW-1185">Reference proteome</keyword>
<dbReference type="InParanoid" id="B8LSU4"/>
<dbReference type="VEuPathDB" id="FungiDB:TSTA_064090"/>
<evidence type="ECO:0000259" key="8">
    <source>
        <dbReference type="PROSITE" id="PS51194"/>
    </source>
</evidence>
<dbReference type="GeneID" id="8102530"/>
<feature type="region of interest" description="Disordered" evidence="5">
    <location>
        <begin position="210"/>
        <end position="235"/>
    </location>
</feature>
<dbReference type="InterPro" id="IPR000330">
    <property type="entry name" value="SNF2_N"/>
</dbReference>
<evidence type="ECO:0000259" key="6">
    <source>
        <dbReference type="PROSITE" id="PS50089"/>
    </source>
</evidence>